<evidence type="ECO:0000313" key="5">
    <source>
        <dbReference type="RefSeq" id="XP_029653367.1"/>
    </source>
</evidence>
<name>A0A6P7TVM0_9MOLL</name>
<evidence type="ECO:0000256" key="1">
    <source>
        <dbReference type="SAM" id="Coils"/>
    </source>
</evidence>
<evidence type="ECO:0000259" key="3">
    <source>
        <dbReference type="Pfam" id="PF10506"/>
    </source>
</evidence>
<dbReference type="RefSeq" id="XP_029653367.1">
    <property type="nucleotide sequence ID" value="XM_029797507.2"/>
</dbReference>
<sequence length="969" mass="109007">MTILMGIKMLAFRKSQHSLKHFSTIYTVKSSGFDSTLQSLDNLKLHSKTVDSGTFHKLCSNFSNTQEFIDFISKLHLAALTSLKEEIIDVSNRLQHVTGEKNMLEKQINKAQTDKLRIQRDYEDKVEKITSRYEERITELHSVIAELRKKIDRHNINIIREEDEYEDQSDAGQSAKSNDDLGSVNDVISLNENNANESLAASIAADIGPEINADYTHGLVHGLPSLSRKNLTAVTRLAAAADTGTSSDGDTGGGDGGGVGTGMVKAINRRDADRENDNDGEDDDNDDGDVEGDDDDHHPHHHDEDYDDEDDDDDDDDVMVVDKRNVKMTKSRSMAPHMDSFEDNVMQICKKVKEFSFDSAKNMSRKLKPTFHPPPPPPSNDLPPTSDLQDELNNVRQHNNTLTEQVGRQEVELNTMKVHMCTMRDDRDRFKKKVRELQSQLQYFESSVHSDSRTSTPIKSPVISPTAGKRALATNEQFPVAKIAELKKLKTCANDKQQLPNAKVAEHLVQSLQECSSMQEIVQTVYKCGNEISESKIREFEIEFERLNSKIDHWKSQYGLLALNLEESKTLTDRLSVLIGKYESNNTALQLAINYSDQAIEACEVLCAVMESEHGFNLANFHASGLSGFAGEPASEKEQQHAAHLLQKAYQARQTAVSMAKQLLQKLDRSCGINTPQNCSPRPWDDMSTSHTVSTTTGSDGSAAAAAVVCDEVDFSKSDELRLREYIQQLKNDRASVKMTVMELESVHVDRASDSGPAPSIDTQSLDLENAVLMQELMAMKEEKAELKSQNYLLEKEKKALDLRMSDKESQGQAYRLQIDHLNNEIKELQHQLKERHSSKHAQDVDNADSGNVSIDGHANEISEAQRREKKLKGRIQELMITLEKLSRNSEIRQQQSTEFVNDLKRANCALISAFEKAKKKYQSRLKKMETQMQEMKKQYEKQLRQNENRPALPDDKTHAAASTNETSL</sequence>
<accession>A0A6P7TVM0</accession>
<feature type="compositionally biased region" description="Pro residues" evidence="2">
    <location>
        <begin position="371"/>
        <end position="381"/>
    </location>
</feature>
<feature type="domain" description="Harmonin-binding protein USHBP1 PDZ-binding" evidence="3">
    <location>
        <begin position="871"/>
        <end position="936"/>
    </location>
</feature>
<dbReference type="InterPro" id="IPR019536">
    <property type="entry name" value="USHBP1_PDZ-bd"/>
</dbReference>
<dbReference type="PANTHER" id="PTHR23347">
    <property type="entry name" value="COLORECTAL MUTANT CANCER PROTEIN MCC PROTEIN -RELATED"/>
    <property type="match status" value="1"/>
</dbReference>
<keyword evidence="1" id="KW-0175">Coiled coil</keyword>
<protein>
    <submittedName>
        <fullName evidence="5">Colorectal mutant cancer protein isoform X1</fullName>
    </submittedName>
</protein>
<evidence type="ECO:0000313" key="4">
    <source>
        <dbReference type="Proteomes" id="UP000515154"/>
    </source>
</evidence>
<organism evidence="4 5">
    <name type="scientific">Octopus sinensis</name>
    <name type="common">East Asian common octopus</name>
    <dbReference type="NCBI Taxonomy" id="2607531"/>
    <lineage>
        <taxon>Eukaryota</taxon>
        <taxon>Metazoa</taxon>
        <taxon>Spiralia</taxon>
        <taxon>Lophotrochozoa</taxon>
        <taxon>Mollusca</taxon>
        <taxon>Cephalopoda</taxon>
        <taxon>Coleoidea</taxon>
        <taxon>Octopodiformes</taxon>
        <taxon>Octopoda</taxon>
        <taxon>Incirrata</taxon>
        <taxon>Octopodidae</taxon>
        <taxon>Octopus</taxon>
    </lineage>
</organism>
<dbReference type="KEGG" id="osn:115226513"/>
<gene>
    <name evidence="5" type="primary">LOC115226513</name>
</gene>
<feature type="region of interest" description="Disordered" evidence="2">
    <location>
        <begin position="162"/>
        <end position="184"/>
    </location>
</feature>
<feature type="region of interest" description="Disordered" evidence="2">
    <location>
        <begin position="365"/>
        <end position="390"/>
    </location>
</feature>
<feature type="region of interest" description="Disordered" evidence="2">
    <location>
        <begin position="675"/>
        <end position="696"/>
    </location>
</feature>
<feature type="compositionally biased region" description="Basic and acidic residues" evidence="2">
    <location>
        <begin position="929"/>
        <end position="959"/>
    </location>
</feature>
<feature type="compositionally biased region" description="Basic and acidic residues" evidence="2">
    <location>
        <begin position="268"/>
        <end position="277"/>
    </location>
</feature>
<dbReference type="PANTHER" id="PTHR23347:SF6">
    <property type="entry name" value="FI17904P1"/>
    <property type="match status" value="1"/>
</dbReference>
<feature type="coiled-coil region" evidence="1">
    <location>
        <begin position="530"/>
        <end position="557"/>
    </location>
</feature>
<feature type="compositionally biased region" description="Acidic residues" evidence="2">
    <location>
        <begin position="278"/>
        <end position="294"/>
    </location>
</feature>
<keyword evidence="4" id="KW-1185">Reference proteome</keyword>
<dbReference type="Pfam" id="PF10506">
    <property type="entry name" value="USHBP1_PDZ-bd"/>
    <property type="match status" value="2"/>
</dbReference>
<dbReference type="Proteomes" id="UP000515154">
    <property type="component" value="Linkage group LG30"/>
</dbReference>
<feature type="compositionally biased region" description="Gly residues" evidence="2">
    <location>
        <begin position="250"/>
        <end position="261"/>
    </location>
</feature>
<proteinExistence type="predicted"/>
<evidence type="ECO:0000256" key="2">
    <source>
        <dbReference type="SAM" id="MobiDB-lite"/>
    </source>
</evidence>
<feature type="compositionally biased region" description="Low complexity" evidence="2">
    <location>
        <begin position="686"/>
        <end position="696"/>
    </location>
</feature>
<feature type="compositionally biased region" description="Acidic residues" evidence="2">
    <location>
        <begin position="305"/>
        <end position="317"/>
    </location>
</feature>
<dbReference type="Gene3D" id="1.10.287.1490">
    <property type="match status" value="1"/>
</dbReference>
<feature type="compositionally biased region" description="Basic and acidic residues" evidence="2">
    <location>
        <begin position="295"/>
        <end position="304"/>
    </location>
</feature>
<reference evidence="5" key="1">
    <citation type="submission" date="2025-08" db="UniProtKB">
        <authorList>
            <consortium name="RefSeq"/>
        </authorList>
    </citation>
    <scope>IDENTIFICATION</scope>
</reference>
<feature type="domain" description="Harmonin-binding protein USHBP1 PDZ-binding" evidence="3">
    <location>
        <begin position="546"/>
        <end position="608"/>
    </location>
</feature>
<dbReference type="InterPro" id="IPR040171">
    <property type="entry name" value="USBP1-like"/>
</dbReference>
<feature type="region of interest" description="Disordered" evidence="2">
    <location>
        <begin position="929"/>
        <end position="969"/>
    </location>
</feature>
<feature type="region of interest" description="Disordered" evidence="2">
    <location>
        <begin position="242"/>
        <end position="317"/>
    </location>
</feature>
<dbReference type="AlphaFoldDB" id="A0A6P7TVM0"/>